<sequence length="272" mass="28546">MTLTACSSERNVFFNFRSIDMVVPGNLNLDCDDDTWAQYVVAALTEGIFLESCDGSRQEDILTVKKRVKLTDPTRVSTWNKEPGTSKVEHTPSVKPKTSTSTKGTAVVSPSGPFVPVVDGATVCVGVLCIAVAVIDFGEAMGVHDKEVIEREEVLTSQLTDVCTDITSQLLTVLNDVTDRIMAIPTATPANMGQPFVTIVSPPFSIPTPSSGPVVQQAITASLSGPAVLQPAIIAPLPVPAVLTSVIVVPPAITGVYSSQPVASVPQEVGSS</sequence>
<keyword evidence="3" id="KW-1185">Reference proteome</keyword>
<name>A0AA39TKT6_ARMTA</name>
<evidence type="ECO:0000256" key="1">
    <source>
        <dbReference type="SAM" id="MobiDB-lite"/>
    </source>
</evidence>
<gene>
    <name evidence="2" type="ORF">EV420DRAFT_1639876</name>
</gene>
<proteinExistence type="predicted"/>
<comment type="caution">
    <text evidence="2">The sequence shown here is derived from an EMBL/GenBank/DDBJ whole genome shotgun (WGS) entry which is preliminary data.</text>
</comment>
<dbReference type="AlphaFoldDB" id="A0AA39TKT6"/>
<evidence type="ECO:0000313" key="2">
    <source>
        <dbReference type="EMBL" id="KAK0462657.1"/>
    </source>
</evidence>
<dbReference type="GeneID" id="85360574"/>
<dbReference type="RefSeq" id="XP_060334269.1">
    <property type="nucleotide sequence ID" value="XM_060477026.1"/>
</dbReference>
<evidence type="ECO:0000313" key="3">
    <source>
        <dbReference type="Proteomes" id="UP001175211"/>
    </source>
</evidence>
<reference evidence="2" key="1">
    <citation type="submission" date="2023-06" db="EMBL/GenBank/DDBJ databases">
        <authorList>
            <consortium name="Lawrence Berkeley National Laboratory"/>
            <person name="Ahrendt S."/>
            <person name="Sahu N."/>
            <person name="Indic B."/>
            <person name="Wong-Bajracharya J."/>
            <person name="Merenyi Z."/>
            <person name="Ke H.-M."/>
            <person name="Monk M."/>
            <person name="Kocsube S."/>
            <person name="Drula E."/>
            <person name="Lipzen A."/>
            <person name="Balint B."/>
            <person name="Henrissat B."/>
            <person name="Andreopoulos B."/>
            <person name="Martin F.M."/>
            <person name="Harder C.B."/>
            <person name="Rigling D."/>
            <person name="Ford K.L."/>
            <person name="Foster G.D."/>
            <person name="Pangilinan J."/>
            <person name="Papanicolaou A."/>
            <person name="Barry K."/>
            <person name="LaButti K."/>
            <person name="Viragh M."/>
            <person name="Koriabine M."/>
            <person name="Yan M."/>
            <person name="Riley R."/>
            <person name="Champramary S."/>
            <person name="Plett K.L."/>
            <person name="Tsai I.J."/>
            <person name="Slot J."/>
            <person name="Sipos G."/>
            <person name="Plett J."/>
            <person name="Nagy L.G."/>
            <person name="Grigoriev I.V."/>
        </authorList>
    </citation>
    <scope>NUCLEOTIDE SEQUENCE</scope>
    <source>
        <strain evidence="2">CCBAS 213</strain>
    </source>
</reference>
<dbReference type="Proteomes" id="UP001175211">
    <property type="component" value="Unassembled WGS sequence"/>
</dbReference>
<accession>A0AA39TKT6</accession>
<dbReference type="EMBL" id="JAUEPS010000009">
    <property type="protein sequence ID" value="KAK0462657.1"/>
    <property type="molecule type" value="Genomic_DNA"/>
</dbReference>
<feature type="compositionally biased region" description="Low complexity" evidence="1">
    <location>
        <begin position="93"/>
        <end position="106"/>
    </location>
</feature>
<protein>
    <submittedName>
        <fullName evidence="2">Uncharacterized protein</fullName>
    </submittedName>
</protein>
<organism evidence="2 3">
    <name type="scientific">Armillaria tabescens</name>
    <name type="common">Ringless honey mushroom</name>
    <name type="synonym">Agaricus tabescens</name>
    <dbReference type="NCBI Taxonomy" id="1929756"/>
    <lineage>
        <taxon>Eukaryota</taxon>
        <taxon>Fungi</taxon>
        <taxon>Dikarya</taxon>
        <taxon>Basidiomycota</taxon>
        <taxon>Agaricomycotina</taxon>
        <taxon>Agaricomycetes</taxon>
        <taxon>Agaricomycetidae</taxon>
        <taxon>Agaricales</taxon>
        <taxon>Marasmiineae</taxon>
        <taxon>Physalacriaceae</taxon>
        <taxon>Desarmillaria</taxon>
    </lineage>
</organism>
<feature type="region of interest" description="Disordered" evidence="1">
    <location>
        <begin position="76"/>
        <end position="106"/>
    </location>
</feature>